<feature type="compositionally biased region" description="Polar residues" evidence="1">
    <location>
        <begin position="12"/>
        <end position="56"/>
    </location>
</feature>
<evidence type="ECO:0000313" key="5">
    <source>
        <dbReference type="WBParaSite" id="ECPE_0000424101-mRNA-1"/>
    </source>
</evidence>
<feature type="domain" description="Par3/HAL N-terminal" evidence="2">
    <location>
        <begin position="59"/>
        <end position="90"/>
    </location>
</feature>
<proteinExistence type="predicted"/>
<dbReference type="AlphaFoldDB" id="A0A183AB98"/>
<dbReference type="WBParaSite" id="ECPE_0000424101-mRNA-1">
    <property type="protein sequence ID" value="ECPE_0000424101-mRNA-1"/>
    <property type="gene ID" value="ECPE_0000424101"/>
</dbReference>
<keyword evidence="4" id="KW-1185">Reference proteome</keyword>
<feature type="compositionally biased region" description="Basic and acidic residues" evidence="1">
    <location>
        <begin position="1"/>
        <end position="11"/>
    </location>
</feature>
<dbReference type="OrthoDB" id="6283822at2759"/>
<organism evidence="5">
    <name type="scientific">Echinostoma caproni</name>
    <dbReference type="NCBI Taxonomy" id="27848"/>
    <lineage>
        <taxon>Eukaryota</taxon>
        <taxon>Metazoa</taxon>
        <taxon>Spiralia</taxon>
        <taxon>Lophotrochozoa</taxon>
        <taxon>Platyhelminthes</taxon>
        <taxon>Trematoda</taxon>
        <taxon>Digenea</taxon>
        <taxon>Plagiorchiida</taxon>
        <taxon>Echinostomata</taxon>
        <taxon>Echinostomatoidea</taxon>
        <taxon>Echinostomatidae</taxon>
        <taxon>Echinostoma</taxon>
    </lineage>
</organism>
<dbReference type="InterPro" id="IPR021922">
    <property type="entry name" value="Par3/HAL_N"/>
</dbReference>
<name>A0A183AB98_9TREM</name>
<dbReference type="EMBL" id="UZAN01041108">
    <property type="protein sequence ID" value="VDP71994.1"/>
    <property type="molecule type" value="Genomic_DNA"/>
</dbReference>
<evidence type="ECO:0000313" key="4">
    <source>
        <dbReference type="Proteomes" id="UP000272942"/>
    </source>
</evidence>
<evidence type="ECO:0000256" key="1">
    <source>
        <dbReference type="SAM" id="MobiDB-lite"/>
    </source>
</evidence>
<gene>
    <name evidence="3" type="ORF">ECPE_LOCUS4233</name>
</gene>
<reference evidence="5" key="1">
    <citation type="submission" date="2016-06" db="UniProtKB">
        <authorList>
            <consortium name="WormBaseParasite"/>
        </authorList>
    </citation>
    <scope>IDENTIFICATION</scope>
</reference>
<accession>A0A183AB98</accession>
<dbReference type="Pfam" id="PF12053">
    <property type="entry name" value="Par3_HAL_N_term"/>
    <property type="match status" value="1"/>
</dbReference>
<protein>
    <submittedName>
        <fullName evidence="5">Par3_HAL_N_term domain-containing protein</fullName>
    </submittedName>
</protein>
<evidence type="ECO:0000259" key="2">
    <source>
        <dbReference type="Pfam" id="PF12053"/>
    </source>
</evidence>
<dbReference type="Proteomes" id="UP000272942">
    <property type="component" value="Unassembled WGS sequence"/>
</dbReference>
<reference evidence="3 4" key="2">
    <citation type="submission" date="2018-11" db="EMBL/GenBank/DDBJ databases">
        <authorList>
            <consortium name="Pathogen Informatics"/>
        </authorList>
    </citation>
    <scope>NUCLEOTIDE SEQUENCE [LARGE SCALE GENOMIC DNA]</scope>
    <source>
        <strain evidence="3 4">Egypt</strain>
    </source>
</reference>
<feature type="region of interest" description="Disordered" evidence="1">
    <location>
        <begin position="1"/>
        <end position="56"/>
    </location>
</feature>
<sequence>MSHNKSYHDWGSKSTIKTRTPDKQGTTSSAIGKPVENQSGSKSPGQQRVGSRSNCSGEGCAYEVEALTLARDGGILDWDDRVVDVLDDRELEIQKPTGTIEIKISALHRTIGDMGAECGGLCYSVYNGERLHLSVQIVTKCALL</sequence>
<evidence type="ECO:0000313" key="3">
    <source>
        <dbReference type="EMBL" id="VDP71994.1"/>
    </source>
</evidence>
<dbReference type="Gene3D" id="3.10.20.90">
    <property type="entry name" value="Phosphatidylinositol 3-kinase Catalytic Subunit, Chain A, domain 1"/>
    <property type="match status" value="1"/>
</dbReference>